<keyword evidence="4" id="KW-1185">Reference proteome</keyword>
<keyword evidence="1" id="KW-0547">Nucleotide-binding</keyword>
<dbReference type="PANTHER" id="PTHR22967:SF105">
    <property type="entry name" value="CYCLIN-G-ASSOCIATED KINASE"/>
    <property type="match status" value="1"/>
</dbReference>
<dbReference type="WBParaSite" id="Minc3s00086g04086">
    <property type="protein sequence ID" value="Minc3s00086g04086"/>
    <property type="gene ID" value="Minc3s00086g04086"/>
</dbReference>
<sequence length="822" mass="92726">MVLQTALNYLSQASSQFGLSADQHALIGQTIEVGNESYTVRSLIAEGGFALVFAVQDVRNGEWFALKRQLAHDKATAESVLHEIRFMKQLNGHPAIVHFVHSTQLNGSKTIQRQQQCYAEFLILTELCSGGPLIDYLQKMELSAEQICKIFYSTCSAVQHMHDRNPPITHRDIKIENLLFDSRGFIKLCDFGSATTDIYRPRDDWNALMRSQLEEEMSKHTTPMYRAPEILETYQNYPIGPAQDIWLCDFGSATTDIYRPRDDWNALMRSQLEEEMSKHTTPMYRAPEILETYQNYPIGPAQDIWALGCVLFYICFKVHPFEDSAKLRIINAKYSIASNSPFRIFHDLIKITLQPDPYSRPTIQDLCEQVEDIAMALNVNLNEPVIPSDKLDSLIPKDDFSTSTQSLYGQSVKFFDRGMNLIKTIKEKTPVTNLSEHLKTQLGFEATQPDPAKSNSNLERKAPPPRPPAPSLFKTQTVQLTHEDPQLNLHPKLEAIATSINDHPFGNDSNKNIGKEKRDDVLISAWEDDDNILNEIETASAPSLQQKLIDVPATSETFTSNITCSNLLDEFNSIFPPNLNQNSSRNSTKNKSIDDLLNLVEHEITTKTETAASIAPSIHHNKSTPDFLFNEENKMGNESTTKSANDILDEFLSSTNLSSNNEIPSTSKPDYSSIHFTKIEAKQTSENVKKTSLNFDDLLSAQGFISTSKQSNKTLSAMVKERDAKGMDPLTLKIKDWTDGKQRNIRALLGSLSQILWDEAKIVWQQPSVAELFAPDKVKKYYRKACLVVHPDKQAGTINEPLAKAIFTELNDAWNEFSKTAF</sequence>
<dbReference type="Pfam" id="PF00069">
    <property type="entry name" value="Pkinase"/>
    <property type="match status" value="2"/>
</dbReference>
<dbReference type="AlphaFoldDB" id="A0A914KRH3"/>
<dbReference type="GO" id="GO:0035612">
    <property type="term" value="F:AP-2 adaptor complex binding"/>
    <property type="evidence" value="ECO:0007669"/>
    <property type="project" value="TreeGrafter"/>
</dbReference>
<feature type="domain" description="Protein kinase" evidence="3">
    <location>
        <begin position="38"/>
        <end position="375"/>
    </location>
</feature>
<dbReference type="GO" id="GO:0005524">
    <property type="term" value="F:ATP binding"/>
    <property type="evidence" value="ECO:0007669"/>
    <property type="project" value="InterPro"/>
</dbReference>
<dbReference type="InterPro" id="IPR001623">
    <property type="entry name" value="DnaJ_domain"/>
</dbReference>
<dbReference type="PROSITE" id="PS50011">
    <property type="entry name" value="PROTEIN_KINASE_DOM"/>
    <property type="match status" value="1"/>
</dbReference>
<evidence type="ECO:0000313" key="4">
    <source>
        <dbReference type="Proteomes" id="UP000887563"/>
    </source>
</evidence>
<dbReference type="Gene3D" id="1.10.510.10">
    <property type="entry name" value="Transferase(Phosphotransferase) domain 1"/>
    <property type="match status" value="2"/>
</dbReference>
<dbReference type="PROSITE" id="PS00108">
    <property type="entry name" value="PROTEIN_KINASE_ST"/>
    <property type="match status" value="1"/>
</dbReference>
<dbReference type="InterPro" id="IPR036869">
    <property type="entry name" value="J_dom_sf"/>
</dbReference>
<organism evidence="4 5">
    <name type="scientific">Meloidogyne incognita</name>
    <name type="common">Southern root-knot nematode worm</name>
    <name type="synonym">Oxyuris incognita</name>
    <dbReference type="NCBI Taxonomy" id="6306"/>
    <lineage>
        <taxon>Eukaryota</taxon>
        <taxon>Metazoa</taxon>
        <taxon>Ecdysozoa</taxon>
        <taxon>Nematoda</taxon>
        <taxon>Chromadorea</taxon>
        <taxon>Rhabditida</taxon>
        <taxon>Tylenchina</taxon>
        <taxon>Tylenchomorpha</taxon>
        <taxon>Tylenchoidea</taxon>
        <taxon>Meloidogynidae</taxon>
        <taxon>Meloidogyninae</taxon>
        <taxon>Meloidogyne</taxon>
        <taxon>Meloidogyne incognita group</taxon>
    </lineage>
</organism>
<evidence type="ECO:0000256" key="1">
    <source>
        <dbReference type="ARBA" id="ARBA00022741"/>
    </source>
</evidence>
<dbReference type="GO" id="GO:0005737">
    <property type="term" value="C:cytoplasm"/>
    <property type="evidence" value="ECO:0007669"/>
    <property type="project" value="TreeGrafter"/>
</dbReference>
<dbReference type="GO" id="GO:0004674">
    <property type="term" value="F:protein serine/threonine kinase activity"/>
    <property type="evidence" value="ECO:0007669"/>
    <property type="project" value="TreeGrafter"/>
</dbReference>
<dbReference type="FunFam" id="1.10.287.110:FF:000002">
    <property type="entry name" value="putative tyrosine-protein phosphatase auxilin isoform X2"/>
    <property type="match status" value="1"/>
</dbReference>
<dbReference type="GO" id="GO:2000369">
    <property type="term" value="P:regulation of clathrin-dependent endocytosis"/>
    <property type="evidence" value="ECO:0007669"/>
    <property type="project" value="TreeGrafter"/>
</dbReference>
<evidence type="ECO:0000256" key="2">
    <source>
        <dbReference type="SAM" id="MobiDB-lite"/>
    </source>
</evidence>
<dbReference type="InterPro" id="IPR008271">
    <property type="entry name" value="Ser/Thr_kinase_AS"/>
</dbReference>
<accession>A0A914KRH3</accession>
<dbReference type="GO" id="GO:0045747">
    <property type="term" value="P:positive regulation of Notch signaling pathway"/>
    <property type="evidence" value="ECO:0007669"/>
    <property type="project" value="TreeGrafter"/>
</dbReference>
<proteinExistence type="predicted"/>
<dbReference type="CDD" id="cd06257">
    <property type="entry name" value="DnaJ"/>
    <property type="match status" value="1"/>
</dbReference>
<dbReference type="SMART" id="SM00220">
    <property type="entry name" value="S_TKc"/>
    <property type="match status" value="1"/>
</dbReference>
<reference evidence="5" key="1">
    <citation type="submission" date="2022-11" db="UniProtKB">
        <authorList>
            <consortium name="WormBaseParasite"/>
        </authorList>
    </citation>
    <scope>IDENTIFICATION</scope>
</reference>
<dbReference type="Proteomes" id="UP000887563">
    <property type="component" value="Unplaced"/>
</dbReference>
<dbReference type="PANTHER" id="PTHR22967">
    <property type="entry name" value="SERINE/THREONINE PROTEIN KINASE"/>
    <property type="match status" value="1"/>
</dbReference>
<dbReference type="SUPFAM" id="SSF46565">
    <property type="entry name" value="Chaperone J-domain"/>
    <property type="match status" value="1"/>
</dbReference>
<dbReference type="InterPro" id="IPR000719">
    <property type="entry name" value="Prot_kinase_dom"/>
</dbReference>
<evidence type="ECO:0000313" key="5">
    <source>
        <dbReference type="WBParaSite" id="Minc3s00086g04086"/>
    </source>
</evidence>
<dbReference type="InterPro" id="IPR011009">
    <property type="entry name" value="Kinase-like_dom_sf"/>
</dbReference>
<dbReference type="SUPFAM" id="SSF56112">
    <property type="entry name" value="Protein kinase-like (PK-like)"/>
    <property type="match status" value="1"/>
</dbReference>
<evidence type="ECO:0000259" key="3">
    <source>
        <dbReference type="PROSITE" id="PS50011"/>
    </source>
</evidence>
<feature type="region of interest" description="Disordered" evidence="2">
    <location>
        <begin position="442"/>
        <end position="472"/>
    </location>
</feature>
<dbReference type="Gene3D" id="1.10.287.110">
    <property type="entry name" value="DnaJ domain"/>
    <property type="match status" value="1"/>
</dbReference>
<protein>
    <submittedName>
        <fullName evidence="5">Protein kinase domain-containing protein</fullName>
    </submittedName>
</protein>
<name>A0A914KRH3_MELIC</name>